<evidence type="ECO:0000313" key="3">
    <source>
        <dbReference type="Proteomes" id="UP000053958"/>
    </source>
</evidence>
<name>A0A0F4YKY5_RASE3</name>
<accession>A0A0F4YKY5</accession>
<dbReference type="Pfam" id="PF12697">
    <property type="entry name" value="Abhydrolase_6"/>
    <property type="match status" value="1"/>
</dbReference>
<dbReference type="OrthoDB" id="4223199at2759"/>
<dbReference type="PANTHER" id="PTHR37017:SF11">
    <property type="entry name" value="ESTERASE_LIPASE_THIOESTERASE DOMAIN-CONTAINING PROTEIN"/>
    <property type="match status" value="1"/>
</dbReference>
<protein>
    <recommendedName>
        <fullName evidence="1">AB hydrolase-1 domain-containing protein</fullName>
    </recommendedName>
</protein>
<proteinExistence type="predicted"/>
<dbReference type="Gene3D" id="3.40.50.1820">
    <property type="entry name" value="alpha/beta hydrolase"/>
    <property type="match status" value="1"/>
</dbReference>
<dbReference type="RefSeq" id="XP_013324860.1">
    <property type="nucleotide sequence ID" value="XM_013469406.1"/>
</dbReference>
<evidence type="ECO:0000259" key="1">
    <source>
        <dbReference type="Pfam" id="PF12697"/>
    </source>
</evidence>
<organism evidence="2 3">
    <name type="scientific">Rasamsonia emersonii (strain ATCC 16479 / CBS 393.64 / IMI 116815)</name>
    <dbReference type="NCBI Taxonomy" id="1408163"/>
    <lineage>
        <taxon>Eukaryota</taxon>
        <taxon>Fungi</taxon>
        <taxon>Dikarya</taxon>
        <taxon>Ascomycota</taxon>
        <taxon>Pezizomycotina</taxon>
        <taxon>Eurotiomycetes</taxon>
        <taxon>Eurotiomycetidae</taxon>
        <taxon>Eurotiales</taxon>
        <taxon>Trichocomaceae</taxon>
        <taxon>Rasamsonia</taxon>
    </lineage>
</organism>
<comment type="caution">
    <text evidence="2">The sequence shown here is derived from an EMBL/GenBank/DDBJ whole genome shotgun (WGS) entry which is preliminary data.</text>
</comment>
<sequence length="129" mass="13844">MTGNDKPIFLFVPGAWHQPEAFDGIRALMAKRGLQTAVVALPSVGAEPPTKGLHDDIDHVRATITHLADDGRQVVVVAHSYGGMARSDSGQKGGVIMLVYMTAFVAPKGSTLLDMLGGEWLPWMKFDVS</sequence>
<dbReference type="InterPro" id="IPR000073">
    <property type="entry name" value="AB_hydrolase_1"/>
</dbReference>
<dbReference type="SUPFAM" id="SSF53474">
    <property type="entry name" value="alpha/beta-Hydrolases"/>
    <property type="match status" value="1"/>
</dbReference>
<dbReference type="Proteomes" id="UP000053958">
    <property type="component" value="Unassembled WGS sequence"/>
</dbReference>
<dbReference type="AlphaFoldDB" id="A0A0F4YKY5"/>
<dbReference type="GeneID" id="25320074"/>
<dbReference type="EMBL" id="LASV01000478">
    <property type="protein sequence ID" value="KKA18248.1"/>
    <property type="molecule type" value="Genomic_DNA"/>
</dbReference>
<evidence type="ECO:0000313" key="2">
    <source>
        <dbReference type="EMBL" id="KKA18248.1"/>
    </source>
</evidence>
<keyword evidence="3" id="KW-1185">Reference proteome</keyword>
<dbReference type="PANTHER" id="PTHR37017">
    <property type="entry name" value="AB HYDROLASE-1 DOMAIN-CONTAINING PROTEIN-RELATED"/>
    <property type="match status" value="1"/>
</dbReference>
<dbReference type="STRING" id="1408163.A0A0F4YKY5"/>
<reference evidence="2 3" key="1">
    <citation type="submission" date="2015-04" db="EMBL/GenBank/DDBJ databases">
        <authorList>
            <person name="Heijne W.H."/>
            <person name="Fedorova N.D."/>
            <person name="Nierman W.C."/>
            <person name="Vollebregt A.W."/>
            <person name="Zhao Z."/>
            <person name="Wu L."/>
            <person name="Kumar M."/>
            <person name="Stam H."/>
            <person name="van den Berg M.A."/>
            <person name="Pel H.J."/>
        </authorList>
    </citation>
    <scope>NUCLEOTIDE SEQUENCE [LARGE SCALE GENOMIC DNA]</scope>
    <source>
        <strain evidence="2 3">CBS 393.64</strain>
    </source>
</reference>
<dbReference type="InterPro" id="IPR029058">
    <property type="entry name" value="AB_hydrolase_fold"/>
</dbReference>
<gene>
    <name evidence="2" type="ORF">T310_7809</name>
</gene>
<dbReference type="InterPro" id="IPR052897">
    <property type="entry name" value="Sec-Metab_Biosynth_Hydrolase"/>
</dbReference>
<feature type="domain" description="AB hydrolase-1" evidence="1">
    <location>
        <begin position="9"/>
        <end position="110"/>
    </location>
</feature>